<dbReference type="OrthoDB" id="5591297at2759"/>
<organism evidence="2 3">
    <name type="scientific">Pseudocohnilembus persalinus</name>
    <name type="common">Ciliate</name>
    <dbReference type="NCBI Taxonomy" id="266149"/>
    <lineage>
        <taxon>Eukaryota</taxon>
        <taxon>Sar</taxon>
        <taxon>Alveolata</taxon>
        <taxon>Ciliophora</taxon>
        <taxon>Intramacronucleata</taxon>
        <taxon>Oligohymenophorea</taxon>
        <taxon>Scuticociliatia</taxon>
        <taxon>Philasterida</taxon>
        <taxon>Pseudocohnilembidae</taxon>
        <taxon>Pseudocohnilembus</taxon>
    </lineage>
</organism>
<comment type="caution">
    <text evidence="2">The sequence shown here is derived from an EMBL/GenBank/DDBJ whole genome shotgun (WGS) entry which is preliminary data.</text>
</comment>
<evidence type="ECO:0000313" key="3">
    <source>
        <dbReference type="Proteomes" id="UP000054937"/>
    </source>
</evidence>
<keyword evidence="3" id="KW-1185">Reference proteome</keyword>
<dbReference type="InterPro" id="IPR014729">
    <property type="entry name" value="Rossmann-like_a/b/a_fold"/>
</dbReference>
<proteinExistence type="predicted"/>
<dbReference type="InterPro" id="IPR004821">
    <property type="entry name" value="Cyt_trans-like"/>
</dbReference>
<protein>
    <recommendedName>
        <fullName evidence="1">Cytidyltransferase-like domain-containing protein</fullName>
    </recommendedName>
</protein>
<accession>A0A0V0QTN9</accession>
<dbReference type="AlphaFoldDB" id="A0A0V0QTN9"/>
<dbReference type="Gene3D" id="3.40.50.620">
    <property type="entry name" value="HUPs"/>
    <property type="match status" value="1"/>
</dbReference>
<dbReference type="Proteomes" id="UP000054937">
    <property type="component" value="Unassembled WGS sequence"/>
</dbReference>
<dbReference type="Pfam" id="PF01467">
    <property type="entry name" value="CTP_transf_like"/>
    <property type="match status" value="1"/>
</dbReference>
<dbReference type="EMBL" id="LDAU01000106">
    <property type="protein sequence ID" value="KRX05559.1"/>
    <property type="molecule type" value="Genomic_DNA"/>
</dbReference>
<reference evidence="2 3" key="1">
    <citation type="journal article" date="2015" name="Sci. Rep.">
        <title>Genome of the facultative scuticociliatosis pathogen Pseudocohnilembus persalinus provides insight into its virulence through horizontal gene transfer.</title>
        <authorList>
            <person name="Xiong J."/>
            <person name="Wang G."/>
            <person name="Cheng J."/>
            <person name="Tian M."/>
            <person name="Pan X."/>
            <person name="Warren A."/>
            <person name="Jiang C."/>
            <person name="Yuan D."/>
            <person name="Miao W."/>
        </authorList>
    </citation>
    <scope>NUCLEOTIDE SEQUENCE [LARGE SCALE GENOMIC DNA]</scope>
    <source>
        <strain evidence="2">36N120E</strain>
    </source>
</reference>
<evidence type="ECO:0000313" key="2">
    <source>
        <dbReference type="EMBL" id="KRX05559.1"/>
    </source>
</evidence>
<name>A0A0V0QTN9_PSEPJ</name>
<dbReference type="InParanoid" id="A0A0V0QTN9"/>
<dbReference type="GO" id="GO:0000309">
    <property type="term" value="F:nicotinamide-nucleotide adenylyltransferase activity"/>
    <property type="evidence" value="ECO:0007669"/>
    <property type="project" value="TreeGrafter"/>
</dbReference>
<dbReference type="GO" id="GO:0016887">
    <property type="term" value="F:ATP hydrolysis activity"/>
    <property type="evidence" value="ECO:0007669"/>
    <property type="project" value="TreeGrafter"/>
</dbReference>
<dbReference type="Gene3D" id="3.90.950.20">
    <property type="entry name" value="CinA-like"/>
    <property type="match status" value="1"/>
</dbReference>
<dbReference type="GO" id="GO:0005634">
    <property type="term" value="C:nucleus"/>
    <property type="evidence" value="ECO:0007669"/>
    <property type="project" value="TreeGrafter"/>
</dbReference>
<dbReference type="GO" id="GO:0005737">
    <property type="term" value="C:cytoplasm"/>
    <property type="evidence" value="ECO:0007669"/>
    <property type="project" value="TreeGrafter"/>
</dbReference>
<feature type="domain" description="Cytidyltransferase-like" evidence="1">
    <location>
        <begin position="238"/>
        <end position="408"/>
    </location>
</feature>
<evidence type="ECO:0000259" key="1">
    <source>
        <dbReference type="Pfam" id="PF01467"/>
    </source>
</evidence>
<dbReference type="OMA" id="GCYFVVG"/>
<dbReference type="SUPFAM" id="SSF52374">
    <property type="entry name" value="Nucleotidylyl transferase"/>
    <property type="match status" value="1"/>
</dbReference>
<dbReference type="InterPro" id="IPR036653">
    <property type="entry name" value="CinA-like_C"/>
</dbReference>
<gene>
    <name evidence="2" type="ORF">PPERSA_12737</name>
</gene>
<dbReference type="PANTHER" id="PTHR31285">
    <property type="entry name" value="NICOTINAMIDE MONONUCLEOTIDE ADENYLYLTRANSFERASE"/>
    <property type="match status" value="1"/>
</dbReference>
<dbReference type="PANTHER" id="PTHR31285:SF0">
    <property type="entry name" value="NICOTINAMIDE MONONUCLEOTIDE ADENYLYLTRANSFERASE"/>
    <property type="match status" value="1"/>
</dbReference>
<sequence length="419" mass="48581">MQLISKQSQILIEKIIKSNHKLVLYVTGCGAKALHEFTQYPGSSSFAQEAKCVYGMGSTILENNLQEPEKYVSQQLANNLAINALKQSHKITYTEQQIINKKTEVQQWEQSIGLGLTGSIKSAQPKKGKHQCYITAIKTNKIVSIHLDLEKDTRTRDEEDELISFKVWQLVSYLSDPTFDFQQIVESNIKQNDKLTVLQNEDLTPQYFLNQLGNLQNLTFFAPQIFALSLNHYKSIMLSGSFNPLHEAHLQMLEKAAKTLNLPKQQQYLEMAIKNADKGEIDYSEVKKRIDQVFQTDNNLQLIVSCKSLFIEKTQFLHDSHMILGIDTLKRLVDKKYYGNCDEQKLITLSEFVRKGIKFFTFPRFNEEKQQVEKMEHYIQTIPKFIHELTEEFQDFRNDISSTAIRQKQKEQIQQQPDK</sequence>